<dbReference type="EMBL" id="CAEKDK010000001">
    <property type="protein sequence ID" value="CAB4263592.1"/>
    <property type="molecule type" value="Genomic_DNA"/>
</dbReference>
<protein>
    <recommendedName>
        <fullName evidence="3">Reverse transcriptase domain-containing protein</fullName>
    </recommendedName>
</protein>
<name>A0A6J5TJ99_PRUAR</name>
<reference evidence="1 2" key="1">
    <citation type="submission" date="2020-05" db="EMBL/GenBank/DDBJ databases">
        <authorList>
            <person name="Campoy J."/>
            <person name="Schneeberger K."/>
            <person name="Spophaly S."/>
        </authorList>
    </citation>
    <scope>NUCLEOTIDE SEQUENCE [LARGE SCALE GENOMIC DNA]</scope>
    <source>
        <strain evidence="1">PruArmRojPasFocal</strain>
    </source>
</reference>
<accession>A0A6J5TJ99</accession>
<sequence length="68" mass="7788">MAMKLDMAKAYDRVEWAFLDAMMEKLGVLINGELSGHIIPSRGLRQEDPLSLFLFLIRVEGLKALIRR</sequence>
<dbReference type="Proteomes" id="UP000507222">
    <property type="component" value="Unassembled WGS sequence"/>
</dbReference>
<proteinExistence type="predicted"/>
<evidence type="ECO:0008006" key="3">
    <source>
        <dbReference type="Google" id="ProtNLM"/>
    </source>
</evidence>
<gene>
    <name evidence="1" type="ORF">CURHAP_LOCUS4121</name>
</gene>
<evidence type="ECO:0000313" key="1">
    <source>
        <dbReference type="EMBL" id="CAB4263592.1"/>
    </source>
</evidence>
<dbReference type="AlphaFoldDB" id="A0A6J5TJ99"/>
<organism evidence="1 2">
    <name type="scientific">Prunus armeniaca</name>
    <name type="common">Apricot</name>
    <name type="synonym">Armeniaca vulgaris</name>
    <dbReference type="NCBI Taxonomy" id="36596"/>
    <lineage>
        <taxon>Eukaryota</taxon>
        <taxon>Viridiplantae</taxon>
        <taxon>Streptophyta</taxon>
        <taxon>Embryophyta</taxon>
        <taxon>Tracheophyta</taxon>
        <taxon>Spermatophyta</taxon>
        <taxon>Magnoliopsida</taxon>
        <taxon>eudicotyledons</taxon>
        <taxon>Gunneridae</taxon>
        <taxon>Pentapetalae</taxon>
        <taxon>rosids</taxon>
        <taxon>fabids</taxon>
        <taxon>Rosales</taxon>
        <taxon>Rosaceae</taxon>
        <taxon>Amygdaloideae</taxon>
        <taxon>Amygdaleae</taxon>
        <taxon>Prunus</taxon>
    </lineage>
</organism>
<evidence type="ECO:0000313" key="2">
    <source>
        <dbReference type="Proteomes" id="UP000507222"/>
    </source>
</evidence>